<feature type="transmembrane region" description="Helical" evidence="1">
    <location>
        <begin position="171"/>
        <end position="192"/>
    </location>
</feature>
<dbReference type="RefSeq" id="WP_379871046.1">
    <property type="nucleotide sequence ID" value="NZ_JBHTBH010000005.1"/>
</dbReference>
<name>A0ABW2KGT3_9ACTN</name>
<dbReference type="Proteomes" id="UP001596540">
    <property type="component" value="Unassembled WGS sequence"/>
</dbReference>
<keyword evidence="3" id="KW-1185">Reference proteome</keyword>
<evidence type="ECO:0000313" key="3">
    <source>
        <dbReference type="Proteomes" id="UP001596540"/>
    </source>
</evidence>
<dbReference type="PANTHER" id="PTHR36111:SF2">
    <property type="entry name" value="INNER MEMBRANE PROTEIN"/>
    <property type="match status" value="1"/>
</dbReference>
<protein>
    <submittedName>
        <fullName evidence="2">DUF554 domain-containing protein</fullName>
    </submittedName>
</protein>
<evidence type="ECO:0000313" key="2">
    <source>
        <dbReference type="EMBL" id="MFC7328384.1"/>
    </source>
</evidence>
<dbReference type="InterPro" id="IPR007563">
    <property type="entry name" value="DUF554"/>
</dbReference>
<gene>
    <name evidence="2" type="ORF">ACFQRF_11580</name>
</gene>
<keyword evidence="1" id="KW-0812">Transmembrane</keyword>
<feature type="transmembrane region" description="Helical" evidence="1">
    <location>
        <begin position="35"/>
        <end position="55"/>
    </location>
</feature>
<organism evidence="2 3">
    <name type="scientific">Marinactinospora rubrisoli</name>
    <dbReference type="NCBI Taxonomy" id="2715399"/>
    <lineage>
        <taxon>Bacteria</taxon>
        <taxon>Bacillati</taxon>
        <taxon>Actinomycetota</taxon>
        <taxon>Actinomycetes</taxon>
        <taxon>Streptosporangiales</taxon>
        <taxon>Nocardiopsidaceae</taxon>
        <taxon>Marinactinospora</taxon>
    </lineage>
</organism>
<accession>A0ABW2KGT3</accession>
<feature type="transmembrane region" description="Helical" evidence="1">
    <location>
        <begin position="6"/>
        <end position="23"/>
    </location>
</feature>
<dbReference type="EMBL" id="JBHTBH010000005">
    <property type="protein sequence ID" value="MFC7328384.1"/>
    <property type="molecule type" value="Genomic_DNA"/>
</dbReference>
<dbReference type="Pfam" id="PF04474">
    <property type="entry name" value="DUF554"/>
    <property type="match status" value="1"/>
</dbReference>
<proteinExistence type="predicted"/>
<feature type="transmembrane region" description="Helical" evidence="1">
    <location>
        <begin position="248"/>
        <end position="267"/>
    </location>
</feature>
<dbReference type="PANTHER" id="PTHR36111">
    <property type="entry name" value="INNER MEMBRANE PROTEIN-RELATED"/>
    <property type="match status" value="1"/>
</dbReference>
<keyword evidence="1" id="KW-1133">Transmembrane helix</keyword>
<reference evidence="3" key="1">
    <citation type="journal article" date="2019" name="Int. J. Syst. Evol. Microbiol.">
        <title>The Global Catalogue of Microorganisms (GCM) 10K type strain sequencing project: providing services to taxonomists for standard genome sequencing and annotation.</title>
        <authorList>
            <consortium name="The Broad Institute Genomics Platform"/>
            <consortium name="The Broad Institute Genome Sequencing Center for Infectious Disease"/>
            <person name="Wu L."/>
            <person name="Ma J."/>
        </authorList>
    </citation>
    <scope>NUCLEOTIDE SEQUENCE [LARGE SCALE GENOMIC DNA]</scope>
    <source>
        <strain evidence="3">CGMCC 4.7382</strain>
    </source>
</reference>
<comment type="caution">
    <text evidence="2">The sequence shown here is derived from an EMBL/GenBank/DDBJ whole genome shotgun (WGS) entry which is preliminary data.</text>
</comment>
<feature type="transmembrane region" description="Helical" evidence="1">
    <location>
        <begin position="67"/>
        <end position="86"/>
    </location>
</feature>
<keyword evidence="1" id="KW-0472">Membrane</keyword>
<feature type="transmembrane region" description="Helical" evidence="1">
    <location>
        <begin position="223"/>
        <end position="241"/>
    </location>
</feature>
<sequence>MPGLGTLVNVIAIVAGSAVGMLLGGRLPDRTRRVVTDALGLVVLLIAATSAASVLDPVLTEATGSGAPTLIVLGSLLVGGIVGSLLRIEDRLEQLGELLRRVLTRRSAGIAEPVAAAARPESAAGEPSGGPAGSHRFVEGFVSSSLVFVVGPLGILGSISDGLGNGIEQLVLKAVLDGFASVAFAAALGVGVMLSAAPVLVYQGAFTLVGVALGSFLPDAHVAALTATGGLLLVGVALRLLRIRTLPVADLLPALVVAPVLTTVAAAL</sequence>
<evidence type="ECO:0000256" key="1">
    <source>
        <dbReference type="SAM" id="Phobius"/>
    </source>
</evidence>